<evidence type="ECO:0000313" key="2">
    <source>
        <dbReference type="EMBL" id="GDY58492.1"/>
    </source>
</evidence>
<evidence type="ECO:0000256" key="1">
    <source>
        <dbReference type="SAM" id="MobiDB-lite"/>
    </source>
</evidence>
<organism evidence="2 3">
    <name type="scientific">Streptomyces violaceusniger</name>
    <dbReference type="NCBI Taxonomy" id="68280"/>
    <lineage>
        <taxon>Bacteria</taxon>
        <taxon>Bacillati</taxon>
        <taxon>Actinomycetota</taxon>
        <taxon>Actinomycetes</taxon>
        <taxon>Kitasatosporales</taxon>
        <taxon>Streptomycetaceae</taxon>
        <taxon>Streptomyces</taxon>
        <taxon>Streptomyces violaceusniger group</taxon>
    </lineage>
</organism>
<feature type="compositionally biased region" description="Basic and acidic residues" evidence="1">
    <location>
        <begin position="69"/>
        <end position="81"/>
    </location>
</feature>
<name>A0A4D4LB65_STRVO</name>
<dbReference type="AlphaFoldDB" id="A0A4D4LB65"/>
<sequence length="190" mass="21648">MPGTGRHGHPELSTTNSVLSQWDDFQIPPQAHRGRVTLNLYDQLSAYTPKRPGAYLRISSDRFGLEAGVDRKQEDAEDTRRRLPWGPVARNYKKNDASPQEAQGDPGRRLYQLGGHAASHPTWPVPRRAGSRAFAYGWVRKGPDKCTLMPDESRVVVDIFDGCFTRRAWLTRCGSRFRLRDRPSLHQREP</sequence>
<keyword evidence="3" id="KW-1185">Reference proteome</keyword>
<accession>A0A4D4LB65</accession>
<reference evidence="2 3" key="1">
    <citation type="journal article" date="2020" name="Int. J. Syst. Evol. Microbiol.">
        <title>Reclassification of Streptomyces castelarensis and Streptomyces sporoclivatus as later heterotypic synonyms of Streptomyces antimycoticus.</title>
        <authorList>
            <person name="Komaki H."/>
            <person name="Tamura T."/>
        </authorList>
    </citation>
    <scope>NUCLEOTIDE SEQUENCE [LARGE SCALE GENOMIC DNA]</scope>
    <source>
        <strain evidence="2 3">NBRC 13459</strain>
    </source>
</reference>
<protein>
    <submittedName>
        <fullName evidence="2">Uncharacterized protein</fullName>
    </submittedName>
</protein>
<gene>
    <name evidence="2" type="ORF">SVIO_091150</name>
</gene>
<feature type="region of interest" description="Disordered" evidence="1">
    <location>
        <begin position="69"/>
        <end position="105"/>
    </location>
</feature>
<evidence type="ECO:0000313" key="3">
    <source>
        <dbReference type="Proteomes" id="UP000301309"/>
    </source>
</evidence>
<proteinExistence type="predicted"/>
<dbReference type="EMBL" id="BJHW01000002">
    <property type="protein sequence ID" value="GDY58492.1"/>
    <property type="molecule type" value="Genomic_DNA"/>
</dbReference>
<comment type="caution">
    <text evidence="2">The sequence shown here is derived from an EMBL/GenBank/DDBJ whole genome shotgun (WGS) entry which is preliminary data.</text>
</comment>
<dbReference type="Proteomes" id="UP000301309">
    <property type="component" value="Unassembled WGS sequence"/>
</dbReference>